<organism evidence="1 2">
    <name type="scientific">Racocetra persica</name>
    <dbReference type="NCBI Taxonomy" id="160502"/>
    <lineage>
        <taxon>Eukaryota</taxon>
        <taxon>Fungi</taxon>
        <taxon>Fungi incertae sedis</taxon>
        <taxon>Mucoromycota</taxon>
        <taxon>Glomeromycotina</taxon>
        <taxon>Glomeromycetes</taxon>
        <taxon>Diversisporales</taxon>
        <taxon>Gigasporaceae</taxon>
        <taxon>Racocetra</taxon>
    </lineage>
</organism>
<comment type="caution">
    <text evidence="1">The sequence shown here is derived from an EMBL/GenBank/DDBJ whole genome shotgun (WGS) entry which is preliminary data.</text>
</comment>
<keyword evidence="2" id="KW-1185">Reference proteome</keyword>
<evidence type="ECO:0000313" key="2">
    <source>
        <dbReference type="Proteomes" id="UP000789920"/>
    </source>
</evidence>
<proteinExistence type="predicted"/>
<accession>A0ACA9R3V1</accession>
<dbReference type="EMBL" id="CAJVQC010042828">
    <property type="protein sequence ID" value="CAG8776173.1"/>
    <property type="molecule type" value="Genomic_DNA"/>
</dbReference>
<gene>
    <name evidence="1" type="ORF">RPERSI_LOCUS16979</name>
</gene>
<evidence type="ECO:0000313" key="1">
    <source>
        <dbReference type="EMBL" id="CAG8776173.1"/>
    </source>
</evidence>
<protein>
    <submittedName>
        <fullName evidence="1">13903_t:CDS:1</fullName>
    </submittedName>
</protein>
<feature type="non-terminal residue" evidence="1">
    <location>
        <position position="56"/>
    </location>
</feature>
<reference evidence="1" key="1">
    <citation type="submission" date="2021-06" db="EMBL/GenBank/DDBJ databases">
        <authorList>
            <person name="Kallberg Y."/>
            <person name="Tangrot J."/>
            <person name="Rosling A."/>
        </authorList>
    </citation>
    <scope>NUCLEOTIDE SEQUENCE</scope>
    <source>
        <strain evidence="1">MA461A</strain>
    </source>
</reference>
<name>A0ACA9R3V1_9GLOM</name>
<dbReference type="Proteomes" id="UP000789920">
    <property type="component" value="Unassembled WGS sequence"/>
</dbReference>
<sequence length="56" mass="5937">MSKRIIVYNVSASASEKNETAAKTALMLTNSVIGDSQITVESADDSSTDGISREDK</sequence>